<gene>
    <name evidence="2" type="ORF">QO033_04875</name>
</gene>
<keyword evidence="3" id="KW-1185">Reference proteome</keyword>
<protein>
    <submittedName>
        <fullName evidence="2">Uncharacterized protein</fullName>
    </submittedName>
</protein>
<reference evidence="2 3" key="1">
    <citation type="submission" date="2023-05" db="EMBL/GenBank/DDBJ databases">
        <title>Pseudodonghicola sp. nov.</title>
        <authorList>
            <person name="Huang J."/>
        </authorList>
    </citation>
    <scope>NUCLEOTIDE SEQUENCE [LARGE SCALE GENOMIC DNA]</scope>
    <source>
        <strain evidence="2 3">IC7</strain>
    </source>
</reference>
<dbReference type="EMBL" id="JASNJD010000003">
    <property type="protein sequence ID" value="MDK3016998.1"/>
    <property type="molecule type" value="Genomic_DNA"/>
</dbReference>
<keyword evidence="1" id="KW-0472">Membrane</keyword>
<organism evidence="2 3">
    <name type="scientific">Pseudodonghicola flavimaris</name>
    <dbReference type="NCBI Taxonomy" id="3050036"/>
    <lineage>
        <taxon>Bacteria</taxon>
        <taxon>Pseudomonadati</taxon>
        <taxon>Pseudomonadota</taxon>
        <taxon>Alphaproteobacteria</taxon>
        <taxon>Rhodobacterales</taxon>
        <taxon>Paracoccaceae</taxon>
        <taxon>Pseudodonghicola</taxon>
    </lineage>
</organism>
<sequence>MSAYTCSSRTQCRRNGLFGTAVALSAMILGWSGVELASGAAEGATVLWGLLRLWLLPLLPCVLSVGLWAGLRFSGRAPGRLATALAIAGAGWGVVALNAVVRL</sequence>
<evidence type="ECO:0000313" key="3">
    <source>
        <dbReference type="Proteomes" id="UP001243757"/>
    </source>
</evidence>
<comment type="caution">
    <text evidence="2">The sequence shown here is derived from an EMBL/GenBank/DDBJ whole genome shotgun (WGS) entry which is preliminary data.</text>
</comment>
<proteinExistence type="predicted"/>
<dbReference type="Proteomes" id="UP001243757">
    <property type="component" value="Unassembled WGS sequence"/>
</dbReference>
<evidence type="ECO:0000256" key="1">
    <source>
        <dbReference type="SAM" id="Phobius"/>
    </source>
</evidence>
<dbReference type="RefSeq" id="WP_284479819.1">
    <property type="nucleotide sequence ID" value="NZ_JASNJD010000003.1"/>
</dbReference>
<name>A0ABT7EXE6_9RHOB</name>
<feature type="transmembrane region" description="Helical" evidence="1">
    <location>
        <begin position="16"/>
        <end position="34"/>
    </location>
</feature>
<keyword evidence="1" id="KW-1133">Transmembrane helix</keyword>
<keyword evidence="1" id="KW-0812">Transmembrane</keyword>
<evidence type="ECO:0000313" key="2">
    <source>
        <dbReference type="EMBL" id="MDK3016998.1"/>
    </source>
</evidence>
<feature type="transmembrane region" description="Helical" evidence="1">
    <location>
        <begin position="46"/>
        <end position="69"/>
    </location>
</feature>
<feature type="transmembrane region" description="Helical" evidence="1">
    <location>
        <begin position="81"/>
        <end position="101"/>
    </location>
</feature>
<accession>A0ABT7EXE6</accession>